<feature type="compositionally biased region" description="Low complexity" evidence="1">
    <location>
        <begin position="106"/>
        <end position="129"/>
    </location>
</feature>
<protein>
    <submittedName>
        <fullName evidence="2">ClpXP protease specificity-enhancing factor</fullName>
    </submittedName>
</protein>
<keyword evidence="2" id="KW-0378">Hydrolase</keyword>
<dbReference type="NCBIfam" id="NF008769">
    <property type="entry name" value="PRK11798.2-5"/>
    <property type="match status" value="1"/>
</dbReference>
<evidence type="ECO:0000256" key="1">
    <source>
        <dbReference type="SAM" id="MobiDB-lite"/>
    </source>
</evidence>
<keyword evidence="2" id="KW-0645">Protease</keyword>
<feature type="compositionally biased region" description="Pro residues" evidence="1">
    <location>
        <begin position="143"/>
        <end position="152"/>
    </location>
</feature>
<dbReference type="SUPFAM" id="SSF101738">
    <property type="entry name" value="SspB-like"/>
    <property type="match status" value="1"/>
</dbReference>
<feature type="compositionally biased region" description="Basic and acidic residues" evidence="1">
    <location>
        <begin position="132"/>
        <end position="141"/>
    </location>
</feature>
<dbReference type="GO" id="GO:0008233">
    <property type="term" value="F:peptidase activity"/>
    <property type="evidence" value="ECO:0007669"/>
    <property type="project" value="UniProtKB-KW"/>
</dbReference>
<dbReference type="AlphaFoldDB" id="A0A931NHA7"/>
<proteinExistence type="predicted"/>
<dbReference type="InterPro" id="IPR036760">
    <property type="entry name" value="SspB-like_sf"/>
</dbReference>
<evidence type="ECO:0000313" key="2">
    <source>
        <dbReference type="EMBL" id="MBH9577548.1"/>
    </source>
</evidence>
<dbReference type="PIRSF" id="PIRSF005276">
    <property type="entry name" value="SspB"/>
    <property type="match status" value="1"/>
</dbReference>
<dbReference type="GO" id="GO:0005829">
    <property type="term" value="C:cytosol"/>
    <property type="evidence" value="ECO:0007669"/>
    <property type="project" value="TreeGrafter"/>
</dbReference>
<dbReference type="GO" id="GO:0045732">
    <property type="term" value="P:positive regulation of protein catabolic process"/>
    <property type="evidence" value="ECO:0007669"/>
    <property type="project" value="TreeGrafter"/>
</dbReference>
<dbReference type="PANTHER" id="PTHR37486">
    <property type="entry name" value="STRINGENT STARVATION PROTEIN B"/>
    <property type="match status" value="1"/>
</dbReference>
<feature type="region of interest" description="Disordered" evidence="1">
    <location>
        <begin position="106"/>
        <end position="159"/>
    </location>
</feature>
<accession>A0A931NHA7</accession>
<comment type="caution">
    <text evidence="2">The sequence shown here is derived from an EMBL/GenBank/DDBJ whole genome shotgun (WGS) entry which is preliminary data.</text>
</comment>
<name>A0A931NHA7_9BURK</name>
<dbReference type="Proteomes" id="UP000613266">
    <property type="component" value="Unassembled WGS sequence"/>
</dbReference>
<dbReference type="GO" id="GO:0005840">
    <property type="term" value="C:ribosome"/>
    <property type="evidence" value="ECO:0007669"/>
    <property type="project" value="TreeGrafter"/>
</dbReference>
<dbReference type="Gene3D" id="2.30.30.220">
    <property type="entry name" value="SspB-like"/>
    <property type="match status" value="1"/>
</dbReference>
<dbReference type="Pfam" id="PF04386">
    <property type="entry name" value="SspB"/>
    <property type="match status" value="1"/>
</dbReference>
<sequence length="159" mass="17087">MQATPDDLPSTRPYLIRALHEWCCDNGFTPYLAVQLGAGVRVPMEFVRDGQITLNVGLEATQGLQIGNEWIEFKARFGGVAREVQVPVGQVLAIYARENGQGMAFPAPEASAEAAQEPEAPALRLAPQPGKGADKSAEKCGDNPPPEDPGPRPTLKRVK</sequence>
<reference evidence="2" key="1">
    <citation type="submission" date="2020-12" db="EMBL/GenBank/DDBJ databases">
        <title>The genome sequence of Inhella sp. 1Y17.</title>
        <authorList>
            <person name="Liu Y."/>
        </authorList>
    </citation>
    <scope>NUCLEOTIDE SEQUENCE</scope>
    <source>
        <strain evidence="2">1Y17</strain>
    </source>
</reference>
<evidence type="ECO:0000313" key="3">
    <source>
        <dbReference type="Proteomes" id="UP000613266"/>
    </source>
</evidence>
<dbReference type="GO" id="GO:0006508">
    <property type="term" value="P:proteolysis"/>
    <property type="evidence" value="ECO:0007669"/>
    <property type="project" value="UniProtKB-KW"/>
</dbReference>
<dbReference type="EMBL" id="JAEDAK010000007">
    <property type="protein sequence ID" value="MBH9577548.1"/>
    <property type="molecule type" value="Genomic_DNA"/>
</dbReference>
<keyword evidence="3" id="KW-1185">Reference proteome</keyword>
<dbReference type="PANTHER" id="PTHR37486:SF1">
    <property type="entry name" value="STRINGENT STARVATION PROTEIN B"/>
    <property type="match status" value="1"/>
</dbReference>
<dbReference type="InterPro" id="IPR007481">
    <property type="entry name" value="SspB"/>
</dbReference>
<gene>
    <name evidence="2" type="ORF">I7X39_11610</name>
</gene>
<dbReference type="RefSeq" id="WP_198111322.1">
    <property type="nucleotide sequence ID" value="NZ_JAEDAK010000007.1"/>
</dbReference>
<organism evidence="2 3">
    <name type="scientific">Inhella proteolytica</name>
    <dbReference type="NCBI Taxonomy" id="2795029"/>
    <lineage>
        <taxon>Bacteria</taxon>
        <taxon>Pseudomonadati</taxon>
        <taxon>Pseudomonadota</taxon>
        <taxon>Betaproteobacteria</taxon>
        <taxon>Burkholderiales</taxon>
        <taxon>Sphaerotilaceae</taxon>
        <taxon>Inhella</taxon>
    </lineage>
</organism>